<evidence type="ECO:0000256" key="7">
    <source>
        <dbReference type="ARBA" id="ARBA00023587"/>
    </source>
</evidence>
<evidence type="ECO:0000259" key="14">
    <source>
        <dbReference type="Pfam" id="PF08936"/>
    </source>
</evidence>
<evidence type="ECO:0000256" key="3">
    <source>
        <dbReference type="ARBA" id="ARBA00022723"/>
    </source>
</evidence>
<dbReference type="RefSeq" id="WP_204799350.1">
    <property type="nucleotide sequence ID" value="NZ_CAJNAP010000004.1"/>
</dbReference>
<evidence type="ECO:0000256" key="13">
    <source>
        <dbReference type="NCBIfam" id="TIGR02701"/>
    </source>
</evidence>
<keyword evidence="3" id="KW-0479">Metal-binding</keyword>
<dbReference type="NCBIfam" id="TIGR02701">
    <property type="entry name" value="shell_carb_anhy"/>
    <property type="match status" value="1"/>
</dbReference>
<keyword evidence="4" id="KW-0862">Zinc</keyword>
<dbReference type="Pfam" id="PF20686">
    <property type="entry name" value="CsoSCA_cat"/>
    <property type="match status" value="1"/>
</dbReference>
<comment type="catalytic activity">
    <reaction evidence="12">
        <text>hydrogencarbonate + H(+) = CO2 + H2O</text>
        <dbReference type="Rhea" id="RHEA:10748"/>
        <dbReference type="ChEBI" id="CHEBI:15377"/>
        <dbReference type="ChEBI" id="CHEBI:15378"/>
        <dbReference type="ChEBI" id="CHEBI:16526"/>
        <dbReference type="ChEBI" id="CHEBI:17544"/>
        <dbReference type="EC" id="4.2.1.1"/>
    </reaction>
</comment>
<dbReference type="Proteomes" id="UP000601736">
    <property type="component" value="Unassembled WGS sequence"/>
</dbReference>
<dbReference type="InterPro" id="IPR043065">
    <property type="entry name" value="CsoSCA_N_sf"/>
</dbReference>
<dbReference type="GO" id="GO:0031470">
    <property type="term" value="C:carboxysome"/>
    <property type="evidence" value="ECO:0007669"/>
    <property type="project" value="UniProtKB-SubCell"/>
</dbReference>
<dbReference type="Pfam" id="PF08936">
    <property type="entry name" value="CsoSCA_C"/>
    <property type="match status" value="1"/>
</dbReference>
<feature type="domain" description="Carboxysome Shell Carbonic Anhydrase C-terminal" evidence="14">
    <location>
        <begin position="375"/>
        <end position="490"/>
    </location>
</feature>
<evidence type="ECO:0000259" key="16">
    <source>
        <dbReference type="Pfam" id="PF20687"/>
    </source>
</evidence>
<accession>A0A8H8YXN3</accession>
<evidence type="ECO:0000256" key="9">
    <source>
        <dbReference type="ARBA" id="ARBA00024021"/>
    </source>
</evidence>
<evidence type="ECO:0000259" key="15">
    <source>
        <dbReference type="Pfam" id="PF20686"/>
    </source>
</evidence>
<reference evidence="17" key="1">
    <citation type="submission" date="2021-02" db="EMBL/GenBank/DDBJ databases">
        <authorList>
            <person name="Han P."/>
        </authorList>
    </citation>
    <scope>NUCLEOTIDE SEQUENCE</scope>
    <source>
        <strain evidence="17">Nitrosomonas nitrosa 18-3D</strain>
    </source>
</reference>
<evidence type="ECO:0000313" key="17">
    <source>
        <dbReference type="EMBL" id="CAE6492494.1"/>
    </source>
</evidence>
<dbReference type="InterPro" id="IPR048620">
    <property type="entry name" value="CsoSCA_C"/>
</dbReference>
<comment type="similarity">
    <text evidence="9">Belongs to the beta-class carbonic anhydrase family. CsoSCA subfamily.</text>
</comment>
<dbReference type="EMBL" id="CAJNAP010000004">
    <property type="protein sequence ID" value="CAE6492494.1"/>
    <property type="molecule type" value="Genomic_DNA"/>
</dbReference>
<dbReference type="InterPro" id="IPR043066">
    <property type="entry name" value="CsoSCA_C_sf"/>
</dbReference>
<dbReference type="AlphaFoldDB" id="A0A8H8YXN3"/>
<dbReference type="EC" id="4.2.1.1" evidence="2 13"/>
<comment type="cofactor">
    <cofactor evidence="1">
        <name>Zn(2+)</name>
        <dbReference type="ChEBI" id="CHEBI:29105"/>
    </cofactor>
</comment>
<evidence type="ECO:0000256" key="2">
    <source>
        <dbReference type="ARBA" id="ARBA00012925"/>
    </source>
</evidence>
<keyword evidence="8" id="KW-1282">Carboxysome</keyword>
<comment type="caution">
    <text evidence="17">The sequence shown here is derived from an EMBL/GenBank/DDBJ whole genome shotgun (WGS) entry which is preliminary data.</text>
</comment>
<dbReference type="GO" id="GO:0015977">
    <property type="term" value="P:carbon fixation"/>
    <property type="evidence" value="ECO:0007669"/>
    <property type="project" value="UniProtKB-UniRule"/>
</dbReference>
<sequence length="497" mass="56082">MTKMSMAENFSVDTVPHIEPICTVGPNQSCRHSLVDQELNEFLHIYEELVRSRFSAITDTLKTLSIYQHELDFVTRAQRIAMDHLHYKLPLNLLEDSWVSGLNLRALHSYCIFRSFKECIAKARFDQASWRERNALNTNFLHSCGYHTVNISPCADGRLQGLLSFVLRLVPSEAVYVKAYAGAMFNIEEDITNWAHRELERLTGGLPGDEDRNYLKIAVYHYSSSNPSHEGCAAHGSDNKKAVEAALMRLNELRAAINNTYGRGAAPDILLIGVDTDIDSIRVHIPDANGDIHSHRFVDSGDLYRESLGMTQEAARMYIADAVTKAECQNGLVHNKGKMAAGMRSLVFGLLEANLSQIEYVIQYHAGRYAVIGHNERFICAGEAMNELHLRNKFYFAHLNTVEEGAIHLDVGIKIFTNLNIKHGLAIPILVHYHYSSRVPGARERVIQRCRRVKAAIEARYSQLHEKGLLYCQIAISDKAGSERCTFIEDEIIEAEH</sequence>
<evidence type="ECO:0000256" key="1">
    <source>
        <dbReference type="ARBA" id="ARBA00001947"/>
    </source>
</evidence>
<evidence type="ECO:0000256" key="4">
    <source>
        <dbReference type="ARBA" id="ARBA00022833"/>
    </source>
</evidence>
<dbReference type="GO" id="GO:0004089">
    <property type="term" value="F:carbonate dehydratase activity"/>
    <property type="evidence" value="ECO:0007669"/>
    <property type="project" value="UniProtKB-UniRule"/>
</dbReference>
<comment type="subcellular location">
    <subcellularLocation>
        <location evidence="7">Carboxysome</location>
    </subcellularLocation>
</comment>
<dbReference type="Gene3D" id="1.20.120.1310">
    <property type="entry name" value="Carboxysome Shell Carbonic Anhydrase, N-terminal helical domain"/>
    <property type="match status" value="1"/>
</dbReference>
<dbReference type="InterPro" id="IPR014074">
    <property type="entry name" value="Carboxysome_shell_carb_anhy"/>
</dbReference>
<feature type="domain" description="Carboxysome Shell Carbonic Anhydrase catalytic" evidence="15">
    <location>
        <begin position="138"/>
        <end position="374"/>
    </location>
</feature>
<organism evidence="17 18">
    <name type="scientific">Nitrosomonas nitrosa</name>
    <dbReference type="NCBI Taxonomy" id="52442"/>
    <lineage>
        <taxon>Bacteria</taxon>
        <taxon>Pseudomonadati</taxon>
        <taxon>Pseudomonadota</taxon>
        <taxon>Betaproteobacteria</taxon>
        <taxon>Nitrosomonadales</taxon>
        <taxon>Nitrosomonadaceae</taxon>
        <taxon>Nitrosomonas</taxon>
    </lineage>
</organism>
<evidence type="ECO:0000256" key="12">
    <source>
        <dbReference type="ARBA" id="ARBA00048348"/>
    </source>
</evidence>
<evidence type="ECO:0000256" key="8">
    <source>
        <dbReference type="ARBA" id="ARBA00023669"/>
    </source>
</evidence>
<evidence type="ECO:0000256" key="5">
    <source>
        <dbReference type="ARBA" id="ARBA00023239"/>
    </source>
</evidence>
<evidence type="ECO:0000256" key="6">
    <source>
        <dbReference type="ARBA" id="ARBA00023300"/>
    </source>
</evidence>
<keyword evidence="5" id="KW-0456">Lyase</keyword>
<name>A0A8H8YXN3_9PROT</name>
<evidence type="ECO:0000313" key="18">
    <source>
        <dbReference type="Proteomes" id="UP000601736"/>
    </source>
</evidence>
<feature type="domain" description="Carboxysome Shell Carbonic Anhydrase N-terminal" evidence="16">
    <location>
        <begin position="32"/>
        <end position="122"/>
    </location>
</feature>
<keyword evidence="11" id="KW-1283">Bacterial microcompartment</keyword>
<evidence type="ECO:0000256" key="10">
    <source>
        <dbReference type="ARBA" id="ARBA00024121"/>
    </source>
</evidence>
<dbReference type="Gene3D" id="3.30.1330.140">
    <property type="entry name" value="Carboxysome Shell Carbonic Anhydrase, C-terminal domain"/>
    <property type="match status" value="1"/>
</dbReference>
<gene>
    <name evidence="17" type="ORF">NMYAN_120012</name>
</gene>
<dbReference type="InterPro" id="IPR048539">
    <property type="entry name" value="CsoSCA_cat"/>
</dbReference>
<dbReference type="InterPro" id="IPR048619">
    <property type="entry name" value="CsoSCA_N"/>
</dbReference>
<dbReference type="GO" id="GO:0046872">
    <property type="term" value="F:metal ion binding"/>
    <property type="evidence" value="ECO:0007669"/>
    <property type="project" value="UniProtKB-KW"/>
</dbReference>
<protein>
    <recommendedName>
        <fullName evidence="10 13">Carboxysome shell carbonic anhydrase</fullName>
        <ecNumber evidence="2 13">4.2.1.1</ecNumber>
    </recommendedName>
</protein>
<evidence type="ECO:0000256" key="11">
    <source>
        <dbReference type="ARBA" id="ARBA00024446"/>
    </source>
</evidence>
<dbReference type="Pfam" id="PF20687">
    <property type="entry name" value="CsoSCA_N"/>
    <property type="match status" value="1"/>
</dbReference>
<proteinExistence type="inferred from homology"/>
<keyword evidence="6" id="KW-0120">Carbon dioxide fixation</keyword>